<feature type="transmembrane region" description="Helical" evidence="1">
    <location>
        <begin position="119"/>
        <end position="139"/>
    </location>
</feature>
<feature type="transmembrane region" description="Helical" evidence="1">
    <location>
        <begin position="52"/>
        <end position="73"/>
    </location>
</feature>
<dbReference type="AlphaFoldDB" id="A0A1F4NQU4"/>
<keyword evidence="1" id="KW-1133">Transmembrane helix</keyword>
<dbReference type="GO" id="GO:0009636">
    <property type="term" value="P:response to toxic substance"/>
    <property type="evidence" value="ECO:0007669"/>
    <property type="project" value="TreeGrafter"/>
</dbReference>
<protein>
    <recommendedName>
        <fullName evidence="2">DUF1648 domain-containing protein</fullName>
    </recommendedName>
</protein>
<accession>A0A1F4NQU4</accession>
<organism evidence="3 4">
    <name type="scientific">candidate division Kazan bacterium RIFCSPLOWO2_01_FULL_45_19</name>
    <dbReference type="NCBI Taxonomy" id="1798538"/>
    <lineage>
        <taxon>Bacteria</taxon>
        <taxon>Bacteria division Kazan-3B-28</taxon>
    </lineage>
</organism>
<dbReference type="InterPro" id="IPR025962">
    <property type="entry name" value="SdpI/YhfL"/>
</dbReference>
<feature type="domain" description="DUF1648" evidence="2">
    <location>
        <begin position="16"/>
        <end position="64"/>
    </location>
</feature>
<dbReference type="Pfam" id="PF13630">
    <property type="entry name" value="SdpI"/>
    <property type="match status" value="1"/>
</dbReference>
<gene>
    <name evidence="3" type="ORF">A3K51_00060</name>
</gene>
<feature type="transmembrane region" description="Helical" evidence="1">
    <location>
        <begin position="192"/>
        <end position="214"/>
    </location>
</feature>
<dbReference type="InterPro" id="IPR012867">
    <property type="entry name" value="DUF1648"/>
</dbReference>
<dbReference type="Proteomes" id="UP000178085">
    <property type="component" value="Unassembled WGS sequence"/>
</dbReference>
<dbReference type="PIRSF" id="PIRSF038959">
    <property type="entry name" value="SdpI"/>
    <property type="match status" value="1"/>
</dbReference>
<dbReference type="PANTHER" id="PTHR37810:SF5">
    <property type="entry name" value="IMMUNITY PROTEIN SDPI"/>
    <property type="match status" value="1"/>
</dbReference>
<evidence type="ECO:0000256" key="1">
    <source>
        <dbReference type="SAM" id="Phobius"/>
    </source>
</evidence>
<keyword evidence="1" id="KW-0472">Membrane</keyword>
<feature type="transmembrane region" description="Helical" evidence="1">
    <location>
        <begin position="168"/>
        <end position="186"/>
    </location>
</feature>
<feature type="transmembrane region" description="Helical" evidence="1">
    <location>
        <begin position="12"/>
        <end position="32"/>
    </location>
</feature>
<evidence type="ECO:0000313" key="4">
    <source>
        <dbReference type="Proteomes" id="UP000178085"/>
    </source>
</evidence>
<reference evidence="3 4" key="1">
    <citation type="journal article" date="2016" name="Nat. Commun.">
        <title>Thousands of microbial genomes shed light on interconnected biogeochemical processes in an aquifer system.</title>
        <authorList>
            <person name="Anantharaman K."/>
            <person name="Brown C.T."/>
            <person name="Hug L.A."/>
            <person name="Sharon I."/>
            <person name="Castelle C.J."/>
            <person name="Probst A.J."/>
            <person name="Thomas B.C."/>
            <person name="Singh A."/>
            <person name="Wilkins M.J."/>
            <person name="Karaoz U."/>
            <person name="Brodie E.L."/>
            <person name="Williams K.H."/>
            <person name="Hubbard S.S."/>
            <person name="Banfield J.F."/>
        </authorList>
    </citation>
    <scope>NUCLEOTIDE SEQUENCE [LARGE SCALE GENOMIC DNA]</scope>
</reference>
<dbReference type="InterPro" id="IPR026272">
    <property type="entry name" value="SdpI"/>
</dbReference>
<dbReference type="EMBL" id="METD01000001">
    <property type="protein sequence ID" value="OGB73262.1"/>
    <property type="molecule type" value="Genomic_DNA"/>
</dbReference>
<keyword evidence="1" id="KW-0812">Transmembrane</keyword>
<evidence type="ECO:0000259" key="2">
    <source>
        <dbReference type="Pfam" id="PF07853"/>
    </source>
</evidence>
<comment type="caution">
    <text evidence="3">The sequence shown here is derived from an EMBL/GenBank/DDBJ whole genome shotgun (WGS) entry which is preliminary data.</text>
</comment>
<dbReference type="Pfam" id="PF07853">
    <property type="entry name" value="DUF1648"/>
    <property type="match status" value="1"/>
</dbReference>
<feature type="transmembrane region" description="Helical" evidence="1">
    <location>
        <begin position="93"/>
        <end position="113"/>
    </location>
</feature>
<dbReference type="PANTHER" id="PTHR37810">
    <property type="entry name" value="IMMUNITY PROTEIN SDPI"/>
    <property type="match status" value="1"/>
</dbReference>
<name>A0A1F4NQU4_UNCK3</name>
<evidence type="ECO:0000313" key="3">
    <source>
        <dbReference type="EMBL" id="OGB73262.1"/>
    </source>
</evidence>
<sequence>MQKIQFTFKSEWLSILLIVAVIATAIWAYPLLPSEVPSHWGISGQVDDWTTPLGHVLMFPGMMLALYLLFLLLPHIEPRRQHFLESWGFYQMIRNFMMVFFAFMYGLTTYAAITGNAIAVGKIVPVSVGILFIFIGNYLTQVKSNFFMGIRTPWTLDSEANWQKTHRLGAYTFAIGGVLFLLSPFMPTPYNFYVPMVGVAIAGCLPILMSFIWFKQDQK</sequence>
<proteinExistence type="predicted"/>